<dbReference type="InterPro" id="IPR000711">
    <property type="entry name" value="ATPase_OSCP/dsu"/>
</dbReference>
<dbReference type="InterPro" id="IPR026015">
    <property type="entry name" value="ATP_synth_OSCP/delta_N_sf"/>
</dbReference>
<keyword evidence="4" id="KW-0375">Hydrogen ion transport</keyword>
<dbReference type="HAMAP" id="MF_01416">
    <property type="entry name" value="ATP_synth_delta_bact"/>
    <property type="match status" value="1"/>
</dbReference>
<sequence>MSNLTMAEKISVPYAEALLAITKNKNLLSETEQDLLFISITLSNSKDLQLFLANPLVSAMIKKKVLFELFNDKINKLILNFLSVLVDRRRIALLVLIINKYLDLTYQLKSITIAELSTAIEFNENQQNTIIEKIKIITKSDNVKLVTSIDSSLIGGFIVKIGSKVVDASLSGKLKQISFYLNTN</sequence>
<keyword evidence="7" id="KW-0066">ATP synthesis</keyword>
<gene>
    <name evidence="8" type="primary">atpD</name>
</gene>
<evidence type="ECO:0000313" key="8">
    <source>
        <dbReference type="EMBL" id="AOH77345.1"/>
    </source>
</evidence>
<dbReference type="GO" id="GO:0016020">
    <property type="term" value="C:membrane"/>
    <property type="evidence" value="ECO:0007669"/>
    <property type="project" value="UniProtKB-SubCell"/>
</dbReference>
<dbReference type="PRINTS" id="PR00125">
    <property type="entry name" value="ATPASEDELTA"/>
</dbReference>
<reference evidence="8" key="1">
    <citation type="journal article" date="2016" name="Mitochondrial DNA Part B Resour">
        <title>Organellar genome analysis of the marine red alga Dasya binghamiae (Dasyaceae, Rhodophyta) reveals an uncharacteristic florideophyte mitogenome structure.</title>
        <authorList>
            <person name="Tamayo D.A."/>
            <person name="Hughey J.R."/>
        </authorList>
    </citation>
    <scope>NUCLEOTIDE SEQUENCE</scope>
</reference>
<keyword evidence="5" id="KW-0406">Ion transport</keyword>
<evidence type="ECO:0000256" key="2">
    <source>
        <dbReference type="ARBA" id="ARBA00007046"/>
    </source>
</evidence>
<dbReference type="InterPro" id="IPR020781">
    <property type="entry name" value="ATPase_OSCP/d_CS"/>
</dbReference>
<dbReference type="SUPFAM" id="SSF47928">
    <property type="entry name" value="N-terminal domain of the delta subunit of the F1F0-ATP synthase"/>
    <property type="match status" value="1"/>
</dbReference>
<evidence type="ECO:0000256" key="1">
    <source>
        <dbReference type="ARBA" id="ARBA00004370"/>
    </source>
</evidence>
<evidence type="ECO:0000256" key="4">
    <source>
        <dbReference type="ARBA" id="ARBA00022781"/>
    </source>
</evidence>
<dbReference type="Gene3D" id="1.10.520.20">
    <property type="entry name" value="N-terminal domain of the delta subunit of the F1F0-ATP synthase"/>
    <property type="match status" value="1"/>
</dbReference>
<evidence type="ECO:0000256" key="6">
    <source>
        <dbReference type="ARBA" id="ARBA00023136"/>
    </source>
</evidence>
<evidence type="ECO:0000256" key="5">
    <source>
        <dbReference type="ARBA" id="ARBA00023065"/>
    </source>
</evidence>
<geneLocation type="plastid" evidence="8"/>
<evidence type="ECO:0000256" key="3">
    <source>
        <dbReference type="ARBA" id="ARBA00022448"/>
    </source>
</evidence>
<name>A0A1C8XS86_9FLOR</name>
<accession>A0A1C8XS86</accession>
<protein>
    <submittedName>
        <fullName evidence="8">ATP synthase subunit delta</fullName>
    </submittedName>
</protein>
<dbReference type="EMBL" id="KX247284">
    <property type="protein sequence ID" value="AOH77345.1"/>
    <property type="molecule type" value="Genomic_DNA"/>
</dbReference>
<keyword evidence="3" id="KW-0813">Transport</keyword>
<proteinExistence type="inferred from homology"/>
<dbReference type="RefSeq" id="YP_009295333.1">
    <property type="nucleotide sequence ID" value="NC_031161.1"/>
</dbReference>
<dbReference type="PROSITE" id="PS00389">
    <property type="entry name" value="ATPASE_DELTA"/>
    <property type="match status" value="1"/>
</dbReference>
<dbReference type="GO" id="GO:0046933">
    <property type="term" value="F:proton-transporting ATP synthase activity, rotational mechanism"/>
    <property type="evidence" value="ECO:0007669"/>
    <property type="project" value="InterPro"/>
</dbReference>
<dbReference type="AlphaFoldDB" id="A0A1C8XS86"/>
<dbReference type="Pfam" id="PF00213">
    <property type="entry name" value="OSCP"/>
    <property type="match status" value="1"/>
</dbReference>
<comment type="subcellular location">
    <subcellularLocation>
        <location evidence="1">Membrane</location>
    </subcellularLocation>
</comment>
<keyword evidence="6" id="KW-0472">Membrane</keyword>
<organism evidence="8">
    <name type="scientific">Dasya binghamiae</name>
    <dbReference type="NCBI Taxonomy" id="1896963"/>
    <lineage>
        <taxon>Eukaryota</taxon>
        <taxon>Rhodophyta</taxon>
        <taxon>Florideophyceae</taxon>
        <taxon>Rhodymeniophycidae</taxon>
        <taxon>Ceramiales</taxon>
        <taxon>Dasyaceae</taxon>
        <taxon>Dasya</taxon>
    </lineage>
</organism>
<keyword evidence="8" id="KW-0934">Plastid</keyword>
<comment type="similarity">
    <text evidence="2">Belongs to the ATPase delta chain family.</text>
</comment>
<dbReference type="GeneID" id="29071616"/>
<evidence type="ECO:0000256" key="7">
    <source>
        <dbReference type="ARBA" id="ARBA00023310"/>
    </source>
</evidence>
<dbReference type="NCBIfam" id="TIGR01145">
    <property type="entry name" value="ATP_synt_delta"/>
    <property type="match status" value="1"/>
</dbReference>
<dbReference type="PANTHER" id="PTHR11910">
    <property type="entry name" value="ATP SYNTHASE DELTA CHAIN"/>
    <property type="match status" value="1"/>
</dbReference>